<sequence>MRIDILTGFPKIVEGPLNESIIKIGRQKGAVQIVVHNLRDYTDDKHKTIDDYPYGGGPGMVLKVEPIVRALDVLFTEHNADEAQIVLPSPRGTTLTQSLVTRYSLAGHLVIICGHYKGIDERVHDFYKIEEVSIGDYILSSGEIAALVLVDALVRLQPGVIKDIDSAWTDSFSDDLLDAPYYTRPAEFRGVKVPQVLTSGDHKKIEQWRLRQREDLTRKRRPDLYEKYIKINK</sequence>
<evidence type="ECO:0000313" key="19">
    <source>
        <dbReference type="EMBL" id="HGY55535.1"/>
    </source>
</evidence>
<dbReference type="NCBIfam" id="TIGR00088">
    <property type="entry name" value="trmD"/>
    <property type="match status" value="1"/>
</dbReference>
<dbReference type="Gene3D" id="1.10.1270.20">
    <property type="entry name" value="tRNA(m1g37)methyltransferase, domain 2"/>
    <property type="match status" value="1"/>
</dbReference>
<dbReference type="EC" id="2.1.1.228" evidence="5 15"/>
<dbReference type="AlphaFoldDB" id="A0A7V4WUT1"/>
<evidence type="ECO:0000256" key="14">
    <source>
        <dbReference type="ARBA" id="ARBA00047783"/>
    </source>
</evidence>
<feature type="binding site" evidence="15 16">
    <location>
        <position position="114"/>
    </location>
    <ligand>
        <name>S-adenosyl-L-methionine</name>
        <dbReference type="ChEBI" id="CHEBI:59789"/>
    </ligand>
</feature>
<dbReference type="PANTHER" id="PTHR46417">
    <property type="entry name" value="TRNA (GUANINE-N(1)-)-METHYLTRANSFERASE"/>
    <property type="match status" value="1"/>
</dbReference>
<evidence type="ECO:0000256" key="12">
    <source>
        <dbReference type="ARBA" id="ARBA00029736"/>
    </source>
</evidence>
<reference evidence="19" key="1">
    <citation type="journal article" date="2020" name="mSystems">
        <title>Genome- and Community-Level Interaction Insights into Carbon Utilization and Element Cycling Functions of Hydrothermarchaeota in Hydrothermal Sediment.</title>
        <authorList>
            <person name="Zhou Z."/>
            <person name="Liu Y."/>
            <person name="Xu W."/>
            <person name="Pan J."/>
            <person name="Luo Z.H."/>
            <person name="Li M."/>
        </authorList>
    </citation>
    <scope>NUCLEOTIDE SEQUENCE [LARGE SCALE GENOMIC DNA]</scope>
    <source>
        <strain evidence="19">HyVt-577</strain>
    </source>
</reference>
<accession>A0A7V4WUT1</accession>
<dbReference type="Proteomes" id="UP000885779">
    <property type="component" value="Unassembled WGS sequence"/>
</dbReference>
<evidence type="ECO:0000256" key="7">
    <source>
        <dbReference type="ARBA" id="ARBA00022490"/>
    </source>
</evidence>
<protein>
    <recommendedName>
        <fullName evidence="6 15">tRNA (guanine-N(1)-)-methyltransferase</fullName>
        <ecNumber evidence="5 15">2.1.1.228</ecNumber>
    </recommendedName>
    <alternativeName>
        <fullName evidence="12 15">M1G-methyltransferase</fullName>
    </alternativeName>
    <alternativeName>
        <fullName evidence="13 15">tRNA [GM37] methyltransferase</fullName>
    </alternativeName>
</protein>
<dbReference type="HAMAP" id="MF_00605">
    <property type="entry name" value="TrmD"/>
    <property type="match status" value="1"/>
</dbReference>
<comment type="function">
    <text evidence="1 15 17">Specifically methylates guanosine-37 in various tRNAs.</text>
</comment>
<dbReference type="GO" id="GO:0005829">
    <property type="term" value="C:cytosol"/>
    <property type="evidence" value="ECO:0007669"/>
    <property type="project" value="TreeGrafter"/>
</dbReference>
<evidence type="ECO:0000256" key="9">
    <source>
        <dbReference type="ARBA" id="ARBA00022679"/>
    </source>
</evidence>
<dbReference type="GO" id="GO:0052906">
    <property type="term" value="F:tRNA (guanine(37)-N1)-methyltransferase activity"/>
    <property type="evidence" value="ECO:0007669"/>
    <property type="project" value="UniProtKB-UniRule"/>
</dbReference>
<comment type="catalytic activity">
    <reaction evidence="14 15 17">
        <text>guanosine(37) in tRNA + S-adenosyl-L-methionine = N(1)-methylguanosine(37) in tRNA + S-adenosyl-L-homocysteine + H(+)</text>
        <dbReference type="Rhea" id="RHEA:36899"/>
        <dbReference type="Rhea" id="RHEA-COMP:10145"/>
        <dbReference type="Rhea" id="RHEA-COMP:10147"/>
        <dbReference type="ChEBI" id="CHEBI:15378"/>
        <dbReference type="ChEBI" id="CHEBI:57856"/>
        <dbReference type="ChEBI" id="CHEBI:59789"/>
        <dbReference type="ChEBI" id="CHEBI:73542"/>
        <dbReference type="ChEBI" id="CHEBI:74269"/>
        <dbReference type="EC" id="2.1.1.228"/>
    </reaction>
</comment>
<comment type="similarity">
    <text evidence="3 15 17">Belongs to the RNA methyltransferase TrmD family.</text>
</comment>
<evidence type="ECO:0000256" key="16">
    <source>
        <dbReference type="PIRSR" id="PIRSR000386-1"/>
    </source>
</evidence>
<comment type="caution">
    <text evidence="19">The sequence shown here is derived from an EMBL/GenBank/DDBJ whole genome shotgun (WGS) entry which is preliminary data.</text>
</comment>
<evidence type="ECO:0000256" key="8">
    <source>
        <dbReference type="ARBA" id="ARBA00022603"/>
    </source>
</evidence>
<dbReference type="InterPro" id="IPR002649">
    <property type="entry name" value="tRNA_m1G_MeTrfase_TrmD"/>
</dbReference>
<dbReference type="InterPro" id="IPR029026">
    <property type="entry name" value="tRNA_m1G_MTases_N"/>
</dbReference>
<evidence type="ECO:0000256" key="17">
    <source>
        <dbReference type="RuleBase" id="RU003464"/>
    </source>
</evidence>
<dbReference type="EMBL" id="DRQG01000071">
    <property type="protein sequence ID" value="HGY55535.1"/>
    <property type="molecule type" value="Genomic_DNA"/>
</dbReference>
<dbReference type="InterPro" id="IPR016009">
    <property type="entry name" value="tRNA_MeTrfase_TRMD/TRM10"/>
</dbReference>
<evidence type="ECO:0000256" key="6">
    <source>
        <dbReference type="ARBA" id="ARBA00014679"/>
    </source>
</evidence>
<dbReference type="NCBIfam" id="NF000648">
    <property type="entry name" value="PRK00026.1"/>
    <property type="match status" value="1"/>
</dbReference>
<evidence type="ECO:0000256" key="2">
    <source>
        <dbReference type="ARBA" id="ARBA00004496"/>
    </source>
</evidence>
<dbReference type="InterPro" id="IPR023148">
    <property type="entry name" value="tRNA_m1G_MeTrfase_C_sf"/>
</dbReference>
<dbReference type="FunFam" id="3.40.1280.10:FF:000001">
    <property type="entry name" value="tRNA (guanine-N(1)-)-methyltransferase"/>
    <property type="match status" value="1"/>
</dbReference>
<dbReference type="GO" id="GO:0002939">
    <property type="term" value="P:tRNA N1-guanine methylation"/>
    <property type="evidence" value="ECO:0007669"/>
    <property type="project" value="TreeGrafter"/>
</dbReference>
<keyword evidence="10 15" id="KW-0949">S-adenosyl-L-methionine</keyword>
<dbReference type="PANTHER" id="PTHR46417:SF1">
    <property type="entry name" value="TRNA (GUANINE-N(1)-)-METHYLTRANSFERASE"/>
    <property type="match status" value="1"/>
</dbReference>
<keyword evidence="8 15" id="KW-0489">Methyltransferase</keyword>
<evidence type="ECO:0000256" key="5">
    <source>
        <dbReference type="ARBA" id="ARBA00012807"/>
    </source>
</evidence>
<evidence type="ECO:0000256" key="13">
    <source>
        <dbReference type="ARBA" id="ARBA00033392"/>
    </source>
</evidence>
<comment type="subunit">
    <text evidence="4 15 17">Homodimer.</text>
</comment>
<dbReference type="Pfam" id="PF01746">
    <property type="entry name" value="tRNA_m1G_MT"/>
    <property type="match status" value="1"/>
</dbReference>
<evidence type="ECO:0000256" key="4">
    <source>
        <dbReference type="ARBA" id="ARBA00011738"/>
    </source>
</evidence>
<organism evidence="19">
    <name type="scientific">Caldithrix abyssi</name>
    <dbReference type="NCBI Taxonomy" id="187145"/>
    <lineage>
        <taxon>Bacteria</taxon>
        <taxon>Pseudomonadati</taxon>
        <taxon>Calditrichota</taxon>
        <taxon>Calditrichia</taxon>
        <taxon>Calditrichales</taxon>
        <taxon>Calditrichaceae</taxon>
        <taxon>Caldithrix</taxon>
    </lineage>
</organism>
<evidence type="ECO:0000256" key="15">
    <source>
        <dbReference type="HAMAP-Rule" id="MF_00605"/>
    </source>
</evidence>
<gene>
    <name evidence="15 19" type="primary">trmD</name>
    <name evidence="19" type="ORF">ENK44_07540</name>
</gene>
<keyword evidence="11 15" id="KW-0819">tRNA processing</keyword>
<evidence type="ECO:0000256" key="10">
    <source>
        <dbReference type="ARBA" id="ARBA00022691"/>
    </source>
</evidence>
<keyword evidence="9 15" id="KW-0808">Transferase</keyword>
<keyword evidence="7 15" id="KW-0963">Cytoplasm</keyword>
<proteinExistence type="inferred from homology"/>
<evidence type="ECO:0000256" key="1">
    <source>
        <dbReference type="ARBA" id="ARBA00002634"/>
    </source>
</evidence>
<dbReference type="Gene3D" id="3.40.1280.10">
    <property type="match status" value="1"/>
</dbReference>
<dbReference type="CDD" id="cd18080">
    <property type="entry name" value="TrmD-like"/>
    <property type="match status" value="1"/>
</dbReference>
<dbReference type="PIRSF" id="PIRSF000386">
    <property type="entry name" value="tRNA_mtase"/>
    <property type="match status" value="1"/>
</dbReference>
<evidence type="ECO:0000256" key="3">
    <source>
        <dbReference type="ARBA" id="ARBA00007630"/>
    </source>
</evidence>
<dbReference type="SUPFAM" id="SSF75217">
    <property type="entry name" value="alpha/beta knot"/>
    <property type="match status" value="1"/>
</dbReference>
<feature type="domain" description="tRNA methyltransferase TRMD/TRM10-type" evidence="18">
    <location>
        <begin position="1"/>
        <end position="227"/>
    </location>
</feature>
<feature type="binding site" evidence="15 16">
    <location>
        <begin position="134"/>
        <end position="139"/>
    </location>
    <ligand>
        <name>S-adenosyl-L-methionine</name>
        <dbReference type="ChEBI" id="CHEBI:59789"/>
    </ligand>
</feature>
<evidence type="ECO:0000256" key="11">
    <source>
        <dbReference type="ARBA" id="ARBA00022694"/>
    </source>
</evidence>
<name>A0A7V4WUT1_CALAY</name>
<evidence type="ECO:0000259" key="18">
    <source>
        <dbReference type="Pfam" id="PF01746"/>
    </source>
</evidence>
<comment type="subcellular location">
    <subcellularLocation>
        <location evidence="2 15 17">Cytoplasm</location>
    </subcellularLocation>
</comment>
<dbReference type="InterPro" id="IPR029028">
    <property type="entry name" value="Alpha/beta_knot_MTases"/>
</dbReference>